<keyword evidence="3" id="KW-1185">Reference proteome</keyword>
<sequence length="130" mass="13787">MSNSVLKSFDPLATHPFTNNSGLLPKPAAPSQYPHHSPSKASPANNGGQGPIILTTTSVHAPQPKRPAPKSSGHKPIFVPFRPERSSPELEDILLKKKFVDAFHGKGSWGIDQVPLPSAVPSSGKQGKAQ</sequence>
<comment type="caution">
    <text evidence="2">The sequence shown here is derived from an EMBL/GenBank/DDBJ whole genome shotgun (WGS) entry which is preliminary data.</text>
</comment>
<feature type="compositionally biased region" description="Polar residues" evidence="1">
    <location>
        <begin position="120"/>
        <end position="130"/>
    </location>
</feature>
<feature type="region of interest" description="Disordered" evidence="1">
    <location>
        <begin position="110"/>
        <end position="130"/>
    </location>
</feature>
<evidence type="ECO:0000313" key="3">
    <source>
        <dbReference type="Proteomes" id="UP000184267"/>
    </source>
</evidence>
<dbReference type="OrthoDB" id="191192at2759"/>
<dbReference type="AlphaFoldDB" id="A0A1M2VUD5"/>
<reference evidence="2 3" key="1">
    <citation type="submission" date="2016-10" db="EMBL/GenBank/DDBJ databases">
        <title>Genome sequence of the basidiomycete white-rot fungus Trametes pubescens.</title>
        <authorList>
            <person name="Makela M.R."/>
            <person name="Granchi Z."/>
            <person name="Peng M."/>
            <person name="De Vries R.P."/>
            <person name="Grigoriev I."/>
            <person name="Riley R."/>
            <person name="Hilden K."/>
        </authorList>
    </citation>
    <scope>NUCLEOTIDE SEQUENCE [LARGE SCALE GENOMIC DNA]</scope>
    <source>
        <strain evidence="2 3">FBCC735</strain>
    </source>
</reference>
<dbReference type="STRING" id="154538.A0A1M2VUD5"/>
<evidence type="ECO:0000256" key="1">
    <source>
        <dbReference type="SAM" id="MobiDB-lite"/>
    </source>
</evidence>
<evidence type="ECO:0000313" key="2">
    <source>
        <dbReference type="EMBL" id="OJT11130.1"/>
    </source>
</evidence>
<dbReference type="EMBL" id="MNAD01000685">
    <property type="protein sequence ID" value="OJT11130.1"/>
    <property type="molecule type" value="Genomic_DNA"/>
</dbReference>
<proteinExistence type="predicted"/>
<feature type="region of interest" description="Disordered" evidence="1">
    <location>
        <begin position="1"/>
        <end position="83"/>
    </location>
</feature>
<dbReference type="OMA" id="IMAPSPK"/>
<accession>A0A1M2VUD5</accession>
<protein>
    <submittedName>
        <fullName evidence="2">Uncharacterized protein</fullName>
    </submittedName>
</protein>
<gene>
    <name evidence="2" type="ORF">TRAPUB_12344</name>
</gene>
<organism evidence="2 3">
    <name type="scientific">Trametes pubescens</name>
    <name type="common">White-rot fungus</name>
    <dbReference type="NCBI Taxonomy" id="154538"/>
    <lineage>
        <taxon>Eukaryota</taxon>
        <taxon>Fungi</taxon>
        <taxon>Dikarya</taxon>
        <taxon>Basidiomycota</taxon>
        <taxon>Agaricomycotina</taxon>
        <taxon>Agaricomycetes</taxon>
        <taxon>Polyporales</taxon>
        <taxon>Polyporaceae</taxon>
        <taxon>Trametes</taxon>
    </lineage>
</organism>
<dbReference type="Proteomes" id="UP000184267">
    <property type="component" value="Unassembled WGS sequence"/>
</dbReference>
<name>A0A1M2VUD5_TRAPU</name>